<dbReference type="AlphaFoldDB" id="A0A6J7G2G4"/>
<feature type="transmembrane region" description="Helical" evidence="1">
    <location>
        <begin position="108"/>
        <end position="126"/>
    </location>
</feature>
<organism evidence="3">
    <name type="scientific">freshwater metagenome</name>
    <dbReference type="NCBI Taxonomy" id="449393"/>
    <lineage>
        <taxon>unclassified sequences</taxon>
        <taxon>metagenomes</taxon>
        <taxon>ecological metagenomes</taxon>
    </lineage>
</organism>
<feature type="transmembrane region" description="Helical" evidence="1">
    <location>
        <begin position="45"/>
        <end position="66"/>
    </location>
</feature>
<name>A0A6J7G2G4_9ZZZZ</name>
<evidence type="ECO:0000313" key="2">
    <source>
        <dbReference type="EMBL" id="CAB4619549.1"/>
    </source>
</evidence>
<sequence>MTTPRPYLLLALIAALEGIALLVNGAIAVFSAATDSSYGTQGSGSSAIIIEVFIFAVLGIGLLLVAKGWFTMKRWARSPFILAQLIGLFGGGSMVLDSSASSKVPGLLLAVPAIIGLAVVFSPAMVRATAAEYKRPGSGIT</sequence>
<evidence type="ECO:0000313" key="3">
    <source>
        <dbReference type="EMBL" id="CAB4897849.1"/>
    </source>
</evidence>
<keyword evidence="1" id="KW-0472">Membrane</keyword>
<gene>
    <name evidence="2" type="ORF">UFOPK1908_00655</name>
    <name evidence="3" type="ORF">UFOPK3576_00296</name>
</gene>
<dbReference type="EMBL" id="CAEZVB010000022">
    <property type="protein sequence ID" value="CAB4619549.1"/>
    <property type="molecule type" value="Genomic_DNA"/>
</dbReference>
<evidence type="ECO:0000256" key="1">
    <source>
        <dbReference type="SAM" id="Phobius"/>
    </source>
</evidence>
<feature type="transmembrane region" description="Helical" evidence="1">
    <location>
        <begin position="7"/>
        <end position="33"/>
    </location>
</feature>
<protein>
    <submittedName>
        <fullName evidence="3">Unannotated protein</fullName>
    </submittedName>
</protein>
<keyword evidence="1" id="KW-1133">Transmembrane helix</keyword>
<accession>A0A6J7G2G4</accession>
<keyword evidence="1" id="KW-0812">Transmembrane</keyword>
<feature type="transmembrane region" description="Helical" evidence="1">
    <location>
        <begin position="78"/>
        <end position="96"/>
    </location>
</feature>
<dbReference type="EMBL" id="CAFBMO010000007">
    <property type="protein sequence ID" value="CAB4897849.1"/>
    <property type="molecule type" value="Genomic_DNA"/>
</dbReference>
<proteinExistence type="predicted"/>
<reference evidence="3" key="1">
    <citation type="submission" date="2020-05" db="EMBL/GenBank/DDBJ databases">
        <authorList>
            <person name="Chiriac C."/>
            <person name="Salcher M."/>
            <person name="Ghai R."/>
            <person name="Kavagutti S V."/>
        </authorList>
    </citation>
    <scope>NUCLEOTIDE SEQUENCE</scope>
</reference>